<reference evidence="2" key="1">
    <citation type="journal article" date="2014" name="Int. J. Syst. Evol. Microbiol.">
        <title>Complete genome sequence of Corynebacterium casei LMG S-19264T (=DSM 44701T), isolated from a smear-ripened cheese.</title>
        <authorList>
            <consortium name="US DOE Joint Genome Institute (JGI-PGF)"/>
            <person name="Walter F."/>
            <person name="Albersmeier A."/>
            <person name="Kalinowski J."/>
            <person name="Ruckert C."/>
        </authorList>
    </citation>
    <scope>NUCLEOTIDE SEQUENCE</scope>
    <source>
        <strain evidence="2">VKM B-2935</strain>
    </source>
</reference>
<protein>
    <submittedName>
        <fullName evidence="2">Uncharacterized protein</fullName>
    </submittedName>
</protein>
<feature type="transmembrane region" description="Helical" evidence="1">
    <location>
        <begin position="60"/>
        <end position="81"/>
    </location>
</feature>
<accession>A0A9W6NG63</accession>
<evidence type="ECO:0000256" key="1">
    <source>
        <dbReference type="SAM" id="Phobius"/>
    </source>
</evidence>
<name>A0A9W6NG63_9PSED</name>
<comment type="caution">
    <text evidence="2">The sequence shown here is derived from an EMBL/GenBank/DDBJ whole genome shotgun (WGS) entry which is preliminary data.</text>
</comment>
<dbReference type="AlphaFoldDB" id="A0A9W6NG63"/>
<evidence type="ECO:0000313" key="2">
    <source>
        <dbReference type="EMBL" id="GLK89381.1"/>
    </source>
</evidence>
<evidence type="ECO:0000313" key="3">
    <source>
        <dbReference type="Proteomes" id="UP001143328"/>
    </source>
</evidence>
<gene>
    <name evidence="2" type="ORF">GCM10017655_24430</name>
</gene>
<sequence>MSLSLADKIYVAAVLIDVGGLLILFGVCLHMAYTKMDLLLEHLKNCKGVTMRAPLRHCGIWGNFLLIGGISGLVTFPKLHLKIGLLDVKDLQDLPHAIKRKLAILQWSTIVMLLILFFLAGVAHLGLV</sequence>
<keyword evidence="1" id="KW-1133">Transmembrane helix</keyword>
<dbReference type="Proteomes" id="UP001143328">
    <property type="component" value="Unassembled WGS sequence"/>
</dbReference>
<feature type="transmembrane region" description="Helical" evidence="1">
    <location>
        <begin position="102"/>
        <end position="127"/>
    </location>
</feature>
<reference evidence="2" key="2">
    <citation type="submission" date="2023-01" db="EMBL/GenBank/DDBJ databases">
        <authorList>
            <person name="Sun Q."/>
            <person name="Evtushenko L."/>
        </authorList>
    </citation>
    <scope>NUCLEOTIDE SEQUENCE</scope>
    <source>
        <strain evidence="2">VKM B-2935</strain>
    </source>
</reference>
<keyword evidence="1" id="KW-0812">Transmembrane</keyword>
<proteinExistence type="predicted"/>
<keyword evidence="3" id="KW-1185">Reference proteome</keyword>
<keyword evidence="1" id="KW-0472">Membrane</keyword>
<dbReference type="EMBL" id="BSFN01000006">
    <property type="protein sequence ID" value="GLK89381.1"/>
    <property type="molecule type" value="Genomic_DNA"/>
</dbReference>
<feature type="transmembrane region" description="Helical" evidence="1">
    <location>
        <begin position="9"/>
        <end position="33"/>
    </location>
</feature>
<organism evidence="2 3">
    <name type="scientific">Pseudomonas turukhanskensis</name>
    <dbReference type="NCBI Taxonomy" id="1806536"/>
    <lineage>
        <taxon>Bacteria</taxon>
        <taxon>Pseudomonadati</taxon>
        <taxon>Pseudomonadota</taxon>
        <taxon>Gammaproteobacteria</taxon>
        <taxon>Pseudomonadales</taxon>
        <taxon>Pseudomonadaceae</taxon>
        <taxon>Pseudomonas</taxon>
    </lineage>
</organism>